<dbReference type="InterPro" id="IPR001841">
    <property type="entry name" value="Znf_RING"/>
</dbReference>
<feature type="compositionally biased region" description="Low complexity" evidence="3">
    <location>
        <begin position="97"/>
        <end position="113"/>
    </location>
</feature>
<dbReference type="PANTHER" id="PTHR12622">
    <property type="entry name" value="DELTEX-RELATED"/>
    <property type="match status" value="1"/>
</dbReference>
<gene>
    <name evidence="5" type="ORF">POBO1169_LOCUS7244</name>
</gene>
<dbReference type="SUPFAM" id="SSF57850">
    <property type="entry name" value="RING/U-box"/>
    <property type="match status" value="1"/>
</dbReference>
<evidence type="ECO:0000256" key="1">
    <source>
        <dbReference type="PROSITE-ProRule" id="PRU00175"/>
    </source>
</evidence>
<dbReference type="GO" id="GO:0007219">
    <property type="term" value="P:Notch signaling pathway"/>
    <property type="evidence" value="ECO:0007669"/>
    <property type="project" value="InterPro"/>
</dbReference>
<protein>
    <recommendedName>
        <fullName evidence="4">RING-type domain-containing protein</fullName>
    </recommendedName>
</protein>
<evidence type="ECO:0000256" key="3">
    <source>
        <dbReference type="SAM" id="MobiDB-lite"/>
    </source>
</evidence>
<dbReference type="PROSITE" id="PS50089">
    <property type="entry name" value="ZF_RING_2"/>
    <property type="match status" value="1"/>
</dbReference>
<dbReference type="GO" id="GO:0008270">
    <property type="term" value="F:zinc ion binding"/>
    <property type="evidence" value="ECO:0007669"/>
    <property type="project" value="UniProtKB-KW"/>
</dbReference>
<reference evidence="5" key="1">
    <citation type="submission" date="2021-01" db="EMBL/GenBank/DDBJ databases">
        <authorList>
            <person name="Corre E."/>
            <person name="Pelletier E."/>
            <person name="Niang G."/>
            <person name="Scheremetjew M."/>
            <person name="Finn R."/>
            <person name="Kale V."/>
            <person name="Holt S."/>
            <person name="Cochrane G."/>
            <person name="Meng A."/>
            <person name="Brown T."/>
            <person name="Cohen L."/>
        </authorList>
    </citation>
    <scope>NUCLEOTIDE SEQUENCE</scope>
    <source>
        <strain evidence="5">CCMP722</strain>
    </source>
</reference>
<dbReference type="Pfam" id="PF13639">
    <property type="entry name" value="zf-RING_2"/>
    <property type="match status" value="1"/>
</dbReference>
<dbReference type="Gene3D" id="3.30.40.10">
    <property type="entry name" value="Zinc/RING finger domain, C3HC4 (zinc finger)"/>
    <property type="match status" value="1"/>
</dbReference>
<evidence type="ECO:0000259" key="4">
    <source>
        <dbReference type="PROSITE" id="PS50089"/>
    </source>
</evidence>
<evidence type="ECO:0000313" key="5">
    <source>
        <dbReference type="EMBL" id="CAD8662629.1"/>
    </source>
</evidence>
<evidence type="ECO:0000256" key="2">
    <source>
        <dbReference type="SAM" id="Coils"/>
    </source>
</evidence>
<feature type="region of interest" description="Disordered" evidence="3">
    <location>
        <begin position="235"/>
        <end position="256"/>
    </location>
</feature>
<keyword evidence="1" id="KW-0863">Zinc-finger</keyword>
<dbReference type="SMART" id="SM00184">
    <property type="entry name" value="RING"/>
    <property type="match status" value="1"/>
</dbReference>
<keyword evidence="2" id="KW-0175">Coiled coil</keyword>
<proteinExistence type="predicted"/>
<organism evidence="5">
    <name type="scientific">Pyramimonas obovata</name>
    <dbReference type="NCBI Taxonomy" id="1411642"/>
    <lineage>
        <taxon>Eukaryota</taxon>
        <taxon>Viridiplantae</taxon>
        <taxon>Chlorophyta</taxon>
        <taxon>Pyramimonadophyceae</taxon>
        <taxon>Pyramimonadales</taxon>
        <taxon>Pyramimonadaceae</taxon>
        <taxon>Pyramimonas</taxon>
        <taxon>Pyramimonas incertae sedis</taxon>
    </lineage>
</organism>
<dbReference type="InterPro" id="IPR039398">
    <property type="entry name" value="Deltex_fam"/>
</dbReference>
<dbReference type="GO" id="GO:0016567">
    <property type="term" value="P:protein ubiquitination"/>
    <property type="evidence" value="ECO:0007669"/>
    <property type="project" value="InterPro"/>
</dbReference>
<dbReference type="EMBL" id="HBFA01013975">
    <property type="protein sequence ID" value="CAD8662629.1"/>
    <property type="molecule type" value="Transcribed_RNA"/>
</dbReference>
<feature type="coiled-coil region" evidence="2">
    <location>
        <begin position="157"/>
        <end position="194"/>
    </location>
</feature>
<feature type="compositionally biased region" description="Polar residues" evidence="3">
    <location>
        <begin position="235"/>
        <end position="245"/>
    </location>
</feature>
<feature type="compositionally biased region" description="Basic and acidic residues" evidence="3">
    <location>
        <begin position="86"/>
        <end position="96"/>
    </location>
</feature>
<feature type="domain" description="RING-type" evidence="4">
    <location>
        <begin position="380"/>
        <end position="424"/>
    </location>
</feature>
<dbReference type="AlphaFoldDB" id="A0A7S0N7S0"/>
<name>A0A7S0N7S0_9CHLO</name>
<sequence>MSQRSFPAPPQASYYSQADRERIAGSRTLQARFDRLSQLQQKVATMHELLNESHAQEESLFAAQEREPLHRHTFDGTIRTPQPKMELNRRHTEDGSSRASSHASPSYCSTSYSGEREHPLLTRNMTSATSTSIANHLTAQSLRESERAEISGLRHSLRNLHDSASDTTETLKMLQAEQQQMRKQTEQLVKSMRDRRALQDARVSAEAAEADLNLALHKMRSRLGPRAAERITNSLETGVPQQVATGESPPPECPQDAEVSPQILTGLQGVGLSKRGLAIRAAQALHQPAETMFSRLQQMNASQASTLPEVEARSAGSQDRRALGGMSAMEQETRREQTVVMGKFIAARLDQFVEPAGASKTTRRLVGRRLTHGADEVDVCCICLDSLSSQTVVLKLAVCGHRMHRDCLAPWVRVKGACLCPTCKQESHIEHGGGPVGRQSTHVY</sequence>
<feature type="region of interest" description="Disordered" evidence="3">
    <location>
        <begin position="71"/>
        <end position="114"/>
    </location>
</feature>
<dbReference type="InterPro" id="IPR013083">
    <property type="entry name" value="Znf_RING/FYVE/PHD"/>
</dbReference>
<accession>A0A7S0N7S0</accession>
<feature type="region of interest" description="Disordered" evidence="3">
    <location>
        <begin position="1"/>
        <end position="21"/>
    </location>
</feature>
<keyword evidence="1" id="KW-0479">Metal-binding</keyword>
<feature type="region of interest" description="Disordered" evidence="3">
    <location>
        <begin position="310"/>
        <end position="333"/>
    </location>
</feature>
<keyword evidence="1" id="KW-0862">Zinc</keyword>